<evidence type="ECO:0000313" key="3">
    <source>
        <dbReference type="Proteomes" id="UP001596989"/>
    </source>
</evidence>
<dbReference type="EMBL" id="JBHTJZ010000030">
    <property type="protein sequence ID" value="MFD0961098.1"/>
    <property type="molecule type" value="Genomic_DNA"/>
</dbReference>
<gene>
    <name evidence="2" type="ORF">ACFQ2I_17175</name>
</gene>
<comment type="caution">
    <text evidence="2">The sequence shown here is derived from an EMBL/GenBank/DDBJ whole genome shotgun (WGS) entry which is preliminary data.</text>
</comment>
<keyword evidence="2" id="KW-0413">Isomerase</keyword>
<evidence type="ECO:0000313" key="2">
    <source>
        <dbReference type="EMBL" id="MFD0961098.1"/>
    </source>
</evidence>
<dbReference type="SUPFAM" id="SSF51658">
    <property type="entry name" value="Xylose isomerase-like"/>
    <property type="match status" value="1"/>
</dbReference>
<accession>A0ABW3HU89</accession>
<dbReference type="InterPro" id="IPR050312">
    <property type="entry name" value="IolE/XylAMocC-like"/>
</dbReference>
<proteinExistence type="predicted"/>
<dbReference type="Proteomes" id="UP001596989">
    <property type="component" value="Unassembled WGS sequence"/>
</dbReference>
<reference evidence="3" key="1">
    <citation type="journal article" date="2019" name="Int. J. Syst. Evol. Microbiol.">
        <title>The Global Catalogue of Microorganisms (GCM) 10K type strain sequencing project: providing services to taxonomists for standard genome sequencing and annotation.</title>
        <authorList>
            <consortium name="The Broad Institute Genomics Platform"/>
            <consortium name="The Broad Institute Genome Sequencing Center for Infectious Disease"/>
            <person name="Wu L."/>
            <person name="Ma J."/>
        </authorList>
    </citation>
    <scope>NUCLEOTIDE SEQUENCE [LARGE SCALE GENOMIC DNA]</scope>
    <source>
        <strain evidence="3">CCUG 59129</strain>
    </source>
</reference>
<evidence type="ECO:0000259" key="1">
    <source>
        <dbReference type="Pfam" id="PF01261"/>
    </source>
</evidence>
<dbReference type="Gene3D" id="3.20.20.150">
    <property type="entry name" value="Divalent-metal-dependent TIM barrel enzymes"/>
    <property type="match status" value="1"/>
</dbReference>
<organism evidence="2 3">
    <name type="scientific">Paenibacillus chungangensis</name>
    <dbReference type="NCBI Taxonomy" id="696535"/>
    <lineage>
        <taxon>Bacteria</taxon>
        <taxon>Bacillati</taxon>
        <taxon>Bacillota</taxon>
        <taxon>Bacilli</taxon>
        <taxon>Bacillales</taxon>
        <taxon>Paenibacillaceae</taxon>
        <taxon>Paenibacillus</taxon>
    </lineage>
</organism>
<dbReference type="PANTHER" id="PTHR12110:SF41">
    <property type="entry name" value="INOSOSE DEHYDRATASE"/>
    <property type="match status" value="1"/>
</dbReference>
<dbReference type="GO" id="GO:0016853">
    <property type="term" value="F:isomerase activity"/>
    <property type="evidence" value="ECO:0007669"/>
    <property type="project" value="UniProtKB-KW"/>
</dbReference>
<protein>
    <submittedName>
        <fullName evidence="2">Sugar phosphate isomerase/epimerase family protein</fullName>
    </submittedName>
</protein>
<dbReference type="PANTHER" id="PTHR12110">
    <property type="entry name" value="HYDROXYPYRUVATE ISOMERASE"/>
    <property type="match status" value="1"/>
</dbReference>
<feature type="domain" description="Xylose isomerase-like TIM barrel" evidence="1">
    <location>
        <begin position="23"/>
        <end position="259"/>
    </location>
</feature>
<name>A0ABW3HU89_9BACL</name>
<dbReference type="RefSeq" id="WP_377566339.1">
    <property type="nucleotide sequence ID" value="NZ_JBHTJZ010000030.1"/>
</dbReference>
<dbReference type="InterPro" id="IPR013022">
    <property type="entry name" value="Xyl_isomerase-like_TIM-brl"/>
</dbReference>
<dbReference type="InterPro" id="IPR036237">
    <property type="entry name" value="Xyl_isomerase-like_sf"/>
</dbReference>
<dbReference type="Pfam" id="PF01261">
    <property type="entry name" value="AP_endonuc_2"/>
    <property type="match status" value="1"/>
</dbReference>
<sequence length="290" mass="32611">MSEFLGEFAVHAITWGQDHLKALEEASSLGYQAIEPWPSFALSYENRESELQELLSSHNLVMTALYGGASGENGRKFLDPSKREDIIDYNVRLAQIIAKCGAGHLVFGPGAPRQRATTLEELKEAALTINEAAKRTYEWGVKACLHPHLWTELQDENELDILMELCDPNVVFLALDTAHFTGAGMDVPTLIHRYKERLAYMHLKDLTPSGATKEDFPMLLGNESVPIFCELGLGEISFLPIMEALREIKYNSWVTVEIDLSTSTPYRSLEICRDFVEQQLQIPIRKQGGR</sequence>
<keyword evidence="3" id="KW-1185">Reference proteome</keyword>